<dbReference type="SUPFAM" id="SSF53187">
    <property type="entry name" value="Zn-dependent exopeptidases"/>
    <property type="match status" value="1"/>
</dbReference>
<evidence type="ECO:0000256" key="7">
    <source>
        <dbReference type="ARBA" id="ARBA00022801"/>
    </source>
</evidence>
<evidence type="ECO:0000313" key="10">
    <source>
        <dbReference type="Proteomes" id="UP001314263"/>
    </source>
</evidence>
<dbReference type="GO" id="GO:0030145">
    <property type="term" value="F:manganese ion binding"/>
    <property type="evidence" value="ECO:0007669"/>
    <property type="project" value="InterPro"/>
</dbReference>
<accession>A0AAV1I957</accession>
<comment type="catalytic activity">
    <reaction evidence="1">
        <text>Release of an N-terminal amino acid, Xaa-|-Yaa-, in which Xaa is preferably Leu, but may be other amino acids including Pro although not Arg or Lys, and Yaa may be Pro. Amino acid amides and methyl esters are also readily hydrolyzed, but rates on arylamides are exceedingly low.</text>
        <dbReference type="EC" id="3.4.11.1"/>
    </reaction>
</comment>
<dbReference type="Pfam" id="PF02789">
    <property type="entry name" value="Peptidase_M17_N"/>
    <property type="match status" value="1"/>
</dbReference>
<dbReference type="InterPro" id="IPR000819">
    <property type="entry name" value="Peptidase_M17_C"/>
</dbReference>
<evidence type="ECO:0000259" key="8">
    <source>
        <dbReference type="PROSITE" id="PS00631"/>
    </source>
</evidence>
<dbReference type="GO" id="GO:0006508">
    <property type="term" value="P:proteolysis"/>
    <property type="evidence" value="ECO:0007669"/>
    <property type="project" value="UniProtKB-KW"/>
</dbReference>
<dbReference type="GO" id="GO:0070006">
    <property type="term" value="F:metalloaminopeptidase activity"/>
    <property type="evidence" value="ECO:0007669"/>
    <property type="project" value="InterPro"/>
</dbReference>
<dbReference type="CDD" id="cd00433">
    <property type="entry name" value="Peptidase_M17"/>
    <property type="match status" value="1"/>
</dbReference>
<sequence length="529" mass="55484">MAEQEGRRVDLSKEVPFYPDSSVQVQLDSTAAGEWQGDLLAIGLYEEDLNDEGESPVLRQLDKQLQELISDLIETAEFKGKQGTSSSARLGGKAKYVCIVGLGKKDAKSPAPVWGVSPFMALGTAVASAAKQYKGATAAVSISDSSEPLTAKQLEKIALGAQLGGYEATRFKNAAPKAPLQSLAILQKASAGDSAGAQEAINRGTSLAKGNLLARYLVEAPPNICTPTHIAKAARAIAESAPDVMSLEVLEKADCEAMGMGCFLGVAECSAEPLKFVHLTYKPKGEVRKVIGLVGKGLTFDSGGYNLKVGGMIEMMKFDMGGAGAVLGAAQALAGIKPEGVEVHIITASCENMIDGKGMRPGDILQAANGKTVEVNNTDAEGRLTLADALWFAQEKCKVQAVVDIATLTGACMVALGNQVAGIFTPNAGMADSLQKASEASGEKLWRMPMEESYWEQMKSPIADMKNTGGRMGGAITAALFLEKYVDTDKVEWAHVDIAGPAWDEKAGSATGFGATTLAEWAIQQAASQ</sequence>
<dbReference type="EMBL" id="CAUYUE010000009">
    <property type="protein sequence ID" value="CAK0783899.1"/>
    <property type="molecule type" value="Genomic_DNA"/>
</dbReference>
<evidence type="ECO:0000256" key="5">
    <source>
        <dbReference type="ARBA" id="ARBA00022438"/>
    </source>
</evidence>
<feature type="domain" description="Cytosol aminopeptidase" evidence="8">
    <location>
        <begin position="377"/>
        <end position="384"/>
    </location>
</feature>
<gene>
    <name evidence="9" type="ORF">CVIRNUC_007099</name>
</gene>
<dbReference type="InterPro" id="IPR023042">
    <property type="entry name" value="Peptidase_M17_leu_NH2_pept"/>
</dbReference>
<keyword evidence="6" id="KW-0645">Protease</keyword>
<dbReference type="PANTHER" id="PTHR11963:SF23">
    <property type="entry name" value="CYTOSOL AMINOPEPTIDASE"/>
    <property type="match status" value="1"/>
</dbReference>
<dbReference type="Gene3D" id="3.40.220.10">
    <property type="entry name" value="Leucine Aminopeptidase, subunit E, domain 1"/>
    <property type="match status" value="1"/>
</dbReference>
<evidence type="ECO:0000256" key="3">
    <source>
        <dbReference type="ARBA" id="ARBA00009528"/>
    </source>
</evidence>
<proteinExistence type="inferred from homology"/>
<comment type="caution">
    <text evidence="9">The sequence shown here is derived from an EMBL/GenBank/DDBJ whole genome shotgun (WGS) entry which is preliminary data.</text>
</comment>
<dbReference type="AlphaFoldDB" id="A0AAV1I957"/>
<evidence type="ECO:0000256" key="1">
    <source>
        <dbReference type="ARBA" id="ARBA00000135"/>
    </source>
</evidence>
<keyword evidence="7" id="KW-0378">Hydrolase</keyword>
<dbReference type="Proteomes" id="UP001314263">
    <property type="component" value="Unassembled WGS sequence"/>
</dbReference>
<protein>
    <recommendedName>
        <fullName evidence="8">Cytosol aminopeptidase domain-containing protein</fullName>
    </recommendedName>
</protein>
<dbReference type="Pfam" id="PF00883">
    <property type="entry name" value="Peptidase_M17"/>
    <property type="match status" value="1"/>
</dbReference>
<dbReference type="GO" id="GO:0005737">
    <property type="term" value="C:cytoplasm"/>
    <property type="evidence" value="ECO:0007669"/>
    <property type="project" value="InterPro"/>
</dbReference>
<dbReference type="InterPro" id="IPR043472">
    <property type="entry name" value="Macro_dom-like"/>
</dbReference>
<evidence type="ECO:0000256" key="2">
    <source>
        <dbReference type="ARBA" id="ARBA00001585"/>
    </source>
</evidence>
<dbReference type="InterPro" id="IPR008283">
    <property type="entry name" value="Peptidase_M17_N"/>
</dbReference>
<dbReference type="Gene3D" id="3.40.630.10">
    <property type="entry name" value="Zn peptidases"/>
    <property type="match status" value="1"/>
</dbReference>
<name>A0AAV1I957_9CHLO</name>
<keyword evidence="10" id="KW-1185">Reference proteome</keyword>
<dbReference type="PANTHER" id="PTHR11963">
    <property type="entry name" value="LEUCINE AMINOPEPTIDASE-RELATED"/>
    <property type="match status" value="1"/>
</dbReference>
<dbReference type="NCBIfam" id="NF002076">
    <property type="entry name" value="PRK00913.2-3"/>
    <property type="match status" value="1"/>
</dbReference>
<organism evidence="9 10">
    <name type="scientific">Coccomyxa viridis</name>
    <dbReference type="NCBI Taxonomy" id="1274662"/>
    <lineage>
        <taxon>Eukaryota</taxon>
        <taxon>Viridiplantae</taxon>
        <taxon>Chlorophyta</taxon>
        <taxon>core chlorophytes</taxon>
        <taxon>Trebouxiophyceae</taxon>
        <taxon>Trebouxiophyceae incertae sedis</taxon>
        <taxon>Coccomyxaceae</taxon>
        <taxon>Coccomyxa</taxon>
    </lineage>
</organism>
<evidence type="ECO:0000256" key="6">
    <source>
        <dbReference type="ARBA" id="ARBA00022670"/>
    </source>
</evidence>
<dbReference type="PRINTS" id="PR00481">
    <property type="entry name" value="LAMNOPPTDASE"/>
</dbReference>
<dbReference type="InterPro" id="IPR011356">
    <property type="entry name" value="Leucine_aapep/pepB"/>
</dbReference>
<evidence type="ECO:0000313" key="9">
    <source>
        <dbReference type="EMBL" id="CAK0783899.1"/>
    </source>
</evidence>
<comment type="similarity">
    <text evidence="3">Belongs to the peptidase M17 family.</text>
</comment>
<dbReference type="HAMAP" id="MF_00181">
    <property type="entry name" value="Cytosol_peptidase_M17"/>
    <property type="match status" value="1"/>
</dbReference>
<comment type="catalytic activity">
    <reaction evidence="2">
        <text>Release of N-terminal proline from a peptide.</text>
        <dbReference type="EC" id="3.4.11.5"/>
    </reaction>
</comment>
<keyword evidence="5" id="KW-0031">Aminopeptidase</keyword>
<dbReference type="SUPFAM" id="SSF52949">
    <property type="entry name" value="Macro domain-like"/>
    <property type="match status" value="1"/>
</dbReference>
<comment type="subunit">
    <text evidence="4">Homohexamer (dimer of homotrimers).</text>
</comment>
<evidence type="ECO:0000256" key="4">
    <source>
        <dbReference type="ARBA" id="ARBA00011867"/>
    </source>
</evidence>
<dbReference type="PROSITE" id="PS00631">
    <property type="entry name" value="CYTOSOL_AP"/>
    <property type="match status" value="1"/>
</dbReference>
<reference evidence="9 10" key="1">
    <citation type="submission" date="2023-10" db="EMBL/GenBank/DDBJ databases">
        <authorList>
            <person name="Maclean D."/>
            <person name="Macfadyen A."/>
        </authorList>
    </citation>
    <scope>NUCLEOTIDE SEQUENCE [LARGE SCALE GENOMIC DNA]</scope>
</reference>